<comment type="caution">
    <text evidence="4">The sequence shown here is derived from an EMBL/GenBank/DDBJ whole genome shotgun (WGS) entry which is preliminary data.</text>
</comment>
<dbReference type="EMBL" id="JAMYWD010000005">
    <property type="protein sequence ID" value="KAJ4970658.1"/>
    <property type="molecule type" value="Genomic_DNA"/>
</dbReference>
<evidence type="ECO:0000313" key="5">
    <source>
        <dbReference type="Proteomes" id="UP001141806"/>
    </source>
</evidence>
<dbReference type="OrthoDB" id="419768at2759"/>
<dbReference type="GO" id="GO:0046872">
    <property type="term" value="F:metal ion binding"/>
    <property type="evidence" value="ECO:0007669"/>
    <property type="project" value="UniProtKB-KW"/>
</dbReference>
<dbReference type="InterPro" id="IPR035892">
    <property type="entry name" value="C2_domain_sf"/>
</dbReference>
<dbReference type="Gene3D" id="2.60.40.150">
    <property type="entry name" value="C2 domain"/>
    <property type="match status" value="1"/>
</dbReference>
<dbReference type="PANTHER" id="PTHR46502:SF15">
    <property type="entry name" value="16 KDA PHLOEM PROTEIN 1"/>
    <property type="match status" value="1"/>
</dbReference>
<evidence type="ECO:0000256" key="2">
    <source>
        <dbReference type="ARBA" id="ARBA00022837"/>
    </source>
</evidence>
<accession>A0A9Q0KHE6</accession>
<proteinExistence type="predicted"/>
<gene>
    <name evidence="4" type="ORF">NE237_003757</name>
</gene>
<dbReference type="AlphaFoldDB" id="A0A9Q0KHE6"/>
<protein>
    <recommendedName>
        <fullName evidence="3">C2 domain-containing protein</fullName>
    </recommendedName>
</protein>
<keyword evidence="5" id="KW-1185">Reference proteome</keyword>
<keyword evidence="1" id="KW-0479">Metal-binding</keyword>
<dbReference type="Proteomes" id="UP001141806">
    <property type="component" value="Unassembled WGS sequence"/>
</dbReference>
<reference evidence="4" key="1">
    <citation type="journal article" date="2023" name="Plant J.">
        <title>The genome of the king protea, Protea cynaroides.</title>
        <authorList>
            <person name="Chang J."/>
            <person name="Duong T.A."/>
            <person name="Schoeman C."/>
            <person name="Ma X."/>
            <person name="Roodt D."/>
            <person name="Barker N."/>
            <person name="Li Z."/>
            <person name="Van de Peer Y."/>
            <person name="Mizrachi E."/>
        </authorList>
    </citation>
    <scope>NUCLEOTIDE SEQUENCE</scope>
    <source>
        <tissue evidence="4">Young leaves</tissue>
    </source>
</reference>
<dbReference type="InterPro" id="IPR000008">
    <property type="entry name" value="C2_dom"/>
</dbReference>
<feature type="domain" description="C2" evidence="3">
    <location>
        <begin position="1"/>
        <end position="107"/>
    </location>
</feature>
<organism evidence="4 5">
    <name type="scientific">Protea cynaroides</name>
    <dbReference type="NCBI Taxonomy" id="273540"/>
    <lineage>
        <taxon>Eukaryota</taxon>
        <taxon>Viridiplantae</taxon>
        <taxon>Streptophyta</taxon>
        <taxon>Embryophyta</taxon>
        <taxon>Tracheophyta</taxon>
        <taxon>Spermatophyta</taxon>
        <taxon>Magnoliopsida</taxon>
        <taxon>Proteales</taxon>
        <taxon>Proteaceae</taxon>
        <taxon>Protea</taxon>
    </lineage>
</organism>
<dbReference type="Pfam" id="PF00168">
    <property type="entry name" value="C2"/>
    <property type="match status" value="1"/>
</dbReference>
<dbReference type="CDD" id="cd04049">
    <property type="entry name" value="C2_putative_Elicitor-responsive_gene"/>
    <property type="match status" value="1"/>
</dbReference>
<keyword evidence="2" id="KW-0106">Calcium</keyword>
<dbReference type="PANTHER" id="PTHR46502">
    <property type="entry name" value="C2 DOMAIN-CONTAINING"/>
    <property type="match status" value="1"/>
</dbReference>
<sequence>MVNGILEVLLVDAHGLENHEFFGKMDPYVLIQYKNAERKSSVRRGEGSNPVWNERFTFRVQYPPTDNQCKLLLRIMDKDTFSADDFVGEATIYVKDLLALGVENGGSELQPHKYSVVKADKSFCGEIRVGLTFTPTAERELDLDEEELGGWKQSDF</sequence>
<evidence type="ECO:0000259" key="3">
    <source>
        <dbReference type="PROSITE" id="PS50004"/>
    </source>
</evidence>
<evidence type="ECO:0000256" key="1">
    <source>
        <dbReference type="ARBA" id="ARBA00022723"/>
    </source>
</evidence>
<dbReference type="PROSITE" id="PS50004">
    <property type="entry name" value="C2"/>
    <property type="match status" value="1"/>
</dbReference>
<dbReference type="SUPFAM" id="SSF49562">
    <property type="entry name" value="C2 domain (Calcium/lipid-binding domain, CaLB)"/>
    <property type="match status" value="1"/>
</dbReference>
<dbReference type="SMART" id="SM00239">
    <property type="entry name" value="C2"/>
    <property type="match status" value="1"/>
</dbReference>
<name>A0A9Q0KHE6_9MAGN</name>
<evidence type="ECO:0000313" key="4">
    <source>
        <dbReference type="EMBL" id="KAJ4970658.1"/>
    </source>
</evidence>